<dbReference type="PANTHER" id="PTHR31793">
    <property type="entry name" value="4-HYDROXYBENZOYL-COA THIOESTERASE FAMILY MEMBER"/>
    <property type="match status" value="1"/>
</dbReference>
<evidence type="ECO:0000313" key="5">
    <source>
        <dbReference type="Proteomes" id="UP000619376"/>
    </source>
</evidence>
<dbReference type="GO" id="GO:0047617">
    <property type="term" value="F:fatty acyl-CoA hydrolase activity"/>
    <property type="evidence" value="ECO:0007669"/>
    <property type="project" value="TreeGrafter"/>
</dbReference>
<evidence type="ECO:0000256" key="1">
    <source>
        <dbReference type="ARBA" id="ARBA00022801"/>
    </source>
</evidence>
<keyword evidence="5" id="KW-1185">Reference proteome</keyword>
<dbReference type="InterPro" id="IPR029069">
    <property type="entry name" value="HotDog_dom_sf"/>
</dbReference>
<keyword evidence="1 3" id="KW-0378">Hydrolase</keyword>
<dbReference type="Pfam" id="PF13279">
    <property type="entry name" value="4HBT_2"/>
    <property type="match status" value="1"/>
</dbReference>
<sequence>MSADLPEAHPDWDALIPQRRHELVLTVGPDDLDELEHVNNVVYLGWCERVARAHAARLDLDTPALAALGAVPVARQHRITYHVPAVLGDRARVRTYLTESAGLRSVRLYTVDRVNDGDPPQGVRLAECRTDWVWVDPLSGRPKRTPGEVLERFGFPVRAG</sequence>
<dbReference type="PANTHER" id="PTHR31793:SF37">
    <property type="entry name" value="ACYL-COA THIOESTER HYDROLASE YBGC"/>
    <property type="match status" value="1"/>
</dbReference>
<dbReference type="EMBL" id="JACHFK010000009">
    <property type="protein sequence ID" value="MBB5377819.1"/>
    <property type="molecule type" value="Genomic_DNA"/>
</dbReference>
<evidence type="ECO:0000313" key="3">
    <source>
        <dbReference type="EMBL" id="MBB5377819.1"/>
    </source>
</evidence>
<evidence type="ECO:0000313" key="4">
    <source>
        <dbReference type="Proteomes" id="UP000539473"/>
    </source>
</evidence>
<reference evidence="5" key="2">
    <citation type="journal article" date="2019" name="Int. J. Syst. Evol. Microbiol.">
        <title>The Global Catalogue of Microorganisms (GCM) 10K type strain sequencing project: providing services to taxonomists for standard genome sequencing and annotation.</title>
        <authorList>
            <consortium name="The Broad Institute Genomics Platform"/>
            <consortium name="The Broad Institute Genome Sequencing Center for Infectious Disease"/>
            <person name="Wu L."/>
            <person name="Ma J."/>
        </authorList>
    </citation>
    <scope>NUCLEOTIDE SEQUENCE [LARGE SCALE GENOMIC DNA]</scope>
    <source>
        <strain evidence="5">CGMCC 1.18437</strain>
    </source>
</reference>
<comment type="caution">
    <text evidence="3">The sequence shown here is derived from an EMBL/GenBank/DDBJ whole genome shotgun (WGS) entry which is preliminary data.</text>
</comment>
<reference evidence="3 4" key="3">
    <citation type="submission" date="2020-08" db="EMBL/GenBank/DDBJ databases">
        <title>Genomic Encyclopedia of Type Strains, Phase IV (KMG-IV): sequencing the most valuable type-strain genomes for metagenomic binning, comparative biology and taxonomic classification.</title>
        <authorList>
            <person name="Goeker M."/>
        </authorList>
    </citation>
    <scope>NUCLEOTIDE SEQUENCE [LARGE SCALE GENOMIC DNA]</scope>
    <source>
        <strain evidence="3 4">DSM 27521</strain>
    </source>
</reference>
<proteinExistence type="predicted"/>
<dbReference type="AlphaFoldDB" id="A0A7W8KJR7"/>
<dbReference type="Gene3D" id="3.10.129.10">
    <property type="entry name" value="Hotdog Thioesterase"/>
    <property type="match status" value="2"/>
</dbReference>
<dbReference type="Proteomes" id="UP000539473">
    <property type="component" value="Unassembled WGS sequence"/>
</dbReference>
<dbReference type="CDD" id="cd00586">
    <property type="entry name" value="4HBT"/>
    <property type="match status" value="1"/>
</dbReference>
<dbReference type="EMBL" id="BNAJ01000010">
    <property type="protein sequence ID" value="GHF55708.1"/>
    <property type="molecule type" value="Genomic_DNA"/>
</dbReference>
<dbReference type="RefSeq" id="WP_184113746.1">
    <property type="nucleotide sequence ID" value="NZ_BNAJ01000010.1"/>
</dbReference>
<dbReference type="EC" id="3.1.2.-" evidence="3"/>
<dbReference type="SUPFAM" id="SSF54637">
    <property type="entry name" value="Thioesterase/thiol ester dehydrase-isomerase"/>
    <property type="match status" value="1"/>
</dbReference>
<reference evidence="2" key="1">
    <citation type="journal article" date="2014" name="Int. J. Syst. Evol. Microbiol.">
        <title>Complete genome of a new Firmicutes species belonging to the dominant human colonic microbiota ('Ruminococcus bicirculans') reveals two chromosomes and a selective capacity to utilize plant glucans.</title>
        <authorList>
            <consortium name="NISC Comparative Sequencing Program"/>
            <person name="Wegmann U."/>
            <person name="Louis P."/>
            <person name="Goesmann A."/>
            <person name="Henrissat B."/>
            <person name="Duncan S.H."/>
            <person name="Flint H.J."/>
        </authorList>
    </citation>
    <scope>NUCLEOTIDE SEQUENCE</scope>
    <source>
        <strain evidence="2">CGMCC 1.18437</strain>
    </source>
</reference>
<dbReference type="InterPro" id="IPR050563">
    <property type="entry name" value="4-hydroxybenzoyl-CoA_TE"/>
</dbReference>
<organism evidence="3 4">
    <name type="scientific">Deinococcus metalli</name>
    <dbReference type="NCBI Taxonomy" id="1141878"/>
    <lineage>
        <taxon>Bacteria</taxon>
        <taxon>Thermotogati</taxon>
        <taxon>Deinococcota</taxon>
        <taxon>Deinococci</taxon>
        <taxon>Deinococcales</taxon>
        <taxon>Deinococcaceae</taxon>
        <taxon>Deinococcus</taxon>
    </lineage>
</organism>
<gene>
    <name evidence="2" type="ORF">GCM10017781_35140</name>
    <name evidence="3" type="ORF">HNQ07_003319</name>
</gene>
<protein>
    <submittedName>
        <fullName evidence="2">4-hydroxybenzoyl-CoA thioesterase</fullName>
    </submittedName>
    <submittedName>
        <fullName evidence="3">Acyl-CoA thioester hydrolase</fullName>
        <ecNumber evidence="3">3.1.2.-</ecNumber>
    </submittedName>
</protein>
<name>A0A7W8KJR7_9DEIO</name>
<evidence type="ECO:0000313" key="2">
    <source>
        <dbReference type="EMBL" id="GHF55708.1"/>
    </source>
</evidence>
<dbReference type="Proteomes" id="UP000619376">
    <property type="component" value="Unassembled WGS sequence"/>
</dbReference>
<accession>A0A7W8KJR7</accession>
<reference evidence="2" key="4">
    <citation type="submission" date="2024-05" db="EMBL/GenBank/DDBJ databases">
        <authorList>
            <person name="Sun Q."/>
            <person name="Zhou Y."/>
        </authorList>
    </citation>
    <scope>NUCLEOTIDE SEQUENCE</scope>
    <source>
        <strain evidence="2">CGMCC 1.18437</strain>
    </source>
</reference>